<dbReference type="Proteomes" id="UP000019140">
    <property type="component" value="Unassembled WGS sequence"/>
</dbReference>
<dbReference type="AlphaFoldDB" id="W4M7J5"/>
<comment type="caution">
    <text evidence="2">The sequence shown here is derived from an EMBL/GenBank/DDBJ whole genome shotgun (WGS) entry which is preliminary data.</text>
</comment>
<dbReference type="EMBL" id="AZHX01000765">
    <property type="protein sequence ID" value="ETX06185.1"/>
    <property type="molecule type" value="Genomic_DNA"/>
</dbReference>
<gene>
    <name evidence="2" type="ORF">ETSY2_18635</name>
</gene>
<keyword evidence="1" id="KW-0472">Membrane</keyword>
<feature type="transmembrane region" description="Helical" evidence="1">
    <location>
        <begin position="211"/>
        <end position="230"/>
    </location>
</feature>
<reference evidence="2 3" key="1">
    <citation type="journal article" date="2014" name="Nature">
        <title>An environmental bacterial taxon with a large and distinct metabolic repertoire.</title>
        <authorList>
            <person name="Wilson M.C."/>
            <person name="Mori T."/>
            <person name="Ruckert C."/>
            <person name="Uria A.R."/>
            <person name="Helf M.J."/>
            <person name="Takada K."/>
            <person name="Gernert C."/>
            <person name="Steffens U.A."/>
            <person name="Heycke N."/>
            <person name="Schmitt S."/>
            <person name="Rinke C."/>
            <person name="Helfrich E.J."/>
            <person name="Brachmann A.O."/>
            <person name="Gurgui C."/>
            <person name="Wakimoto T."/>
            <person name="Kracht M."/>
            <person name="Crusemann M."/>
            <person name="Hentschel U."/>
            <person name="Abe I."/>
            <person name="Matsunaga S."/>
            <person name="Kalinowski J."/>
            <person name="Takeyama H."/>
            <person name="Piel J."/>
        </authorList>
    </citation>
    <scope>NUCLEOTIDE SEQUENCE [LARGE SCALE GENOMIC DNA]</scope>
    <source>
        <strain evidence="3">TSY2</strain>
    </source>
</reference>
<evidence type="ECO:0000313" key="2">
    <source>
        <dbReference type="EMBL" id="ETX06185.1"/>
    </source>
</evidence>
<organism evidence="2 3">
    <name type="scientific">Candidatus Entotheonella gemina</name>
    <dbReference type="NCBI Taxonomy" id="1429439"/>
    <lineage>
        <taxon>Bacteria</taxon>
        <taxon>Pseudomonadati</taxon>
        <taxon>Nitrospinota/Tectimicrobiota group</taxon>
        <taxon>Candidatus Tectimicrobiota</taxon>
        <taxon>Candidatus Entotheonellia</taxon>
        <taxon>Candidatus Entotheonellales</taxon>
        <taxon>Candidatus Entotheonellaceae</taxon>
        <taxon>Candidatus Entotheonella</taxon>
    </lineage>
</organism>
<keyword evidence="1" id="KW-0812">Transmembrane</keyword>
<sequence length="252" mass="27752">MRVLVIGSKRHLDDIQGERFNDSSRSLGAALATAGHEVIVCSPSFHTADPFIIEGMKTVLGTHRVTLFRLPSESEELYKQVYEPSELGSQVPGKLIFDHRIAEGGWRVIHLHAIRYADVVVAIGGSTSGTHTTVYSSELLETPVILIPTLGGAAENAWSYFRGRYYSDGEANILQRPWHPGADTWGTQIVEVIQSFAKRNPMAQTHYREDMVAAALGALSVVSWFFLFFGPSKGQLTLTLVTLGVNQVTLLR</sequence>
<keyword evidence="3" id="KW-1185">Reference proteome</keyword>
<keyword evidence="1" id="KW-1133">Transmembrane helix</keyword>
<name>W4M7J5_9BACT</name>
<evidence type="ECO:0000256" key="1">
    <source>
        <dbReference type="SAM" id="Phobius"/>
    </source>
</evidence>
<proteinExistence type="predicted"/>
<evidence type="ECO:0000313" key="3">
    <source>
        <dbReference type="Proteomes" id="UP000019140"/>
    </source>
</evidence>
<protein>
    <submittedName>
        <fullName evidence="2">Uncharacterized protein</fullName>
    </submittedName>
</protein>
<dbReference type="HOGENOM" id="CLU_1101310_0_0_7"/>
<accession>W4M7J5</accession>